<dbReference type="SMART" id="SM00388">
    <property type="entry name" value="HisKA"/>
    <property type="match status" value="1"/>
</dbReference>
<feature type="domain" description="PAS" evidence="20">
    <location>
        <begin position="489"/>
        <end position="535"/>
    </location>
</feature>
<dbReference type="Pfam" id="PF02518">
    <property type="entry name" value="HATPase_c"/>
    <property type="match status" value="1"/>
</dbReference>
<dbReference type="Gene3D" id="3.40.50.2300">
    <property type="match status" value="2"/>
</dbReference>
<accession>A0A1I3SPM5</accession>
<keyword evidence="12" id="KW-0902">Two-component regulatory system</keyword>
<evidence type="ECO:0000259" key="18">
    <source>
        <dbReference type="PROSITE" id="PS50109"/>
    </source>
</evidence>
<evidence type="ECO:0000256" key="17">
    <source>
        <dbReference type="SAM" id="Phobius"/>
    </source>
</evidence>
<dbReference type="PROSITE" id="PS50109">
    <property type="entry name" value="HIS_KIN"/>
    <property type="match status" value="1"/>
</dbReference>
<keyword evidence="7 17" id="KW-0812">Transmembrane</keyword>
<keyword evidence="10" id="KW-0067">ATP-binding</keyword>
<comment type="subcellular location">
    <subcellularLocation>
        <location evidence="2">Cell membrane</location>
        <topology evidence="2">Multi-pass membrane protein</topology>
    </subcellularLocation>
</comment>
<dbReference type="InterPro" id="IPR035965">
    <property type="entry name" value="PAS-like_dom_sf"/>
</dbReference>
<dbReference type="PANTHER" id="PTHR45339:SF1">
    <property type="entry name" value="HYBRID SIGNAL TRANSDUCTION HISTIDINE KINASE J"/>
    <property type="match status" value="1"/>
</dbReference>
<feature type="transmembrane region" description="Helical" evidence="17">
    <location>
        <begin position="16"/>
        <end position="34"/>
    </location>
</feature>
<keyword evidence="6" id="KW-0808">Transferase</keyword>
<dbReference type="SMART" id="SM00448">
    <property type="entry name" value="REC"/>
    <property type="match status" value="2"/>
</dbReference>
<evidence type="ECO:0000313" key="22">
    <source>
        <dbReference type="EMBL" id="SFJ59356.1"/>
    </source>
</evidence>
<dbReference type="CDD" id="cd00082">
    <property type="entry name" value="HisKA"/>
    <property type="match status" value="1"/>
</dbReference>
<dbReference type="SMART" id="SM00387">
    <property type="entry name" value="HATPase_c"/>
    <property type="match status" value="1"/>
</dbReference>
<evidence type="ECO:0000259" key="21">
    <source>
        <dbReference type="PROSITE" id="PS50113"/>
    </source>
</evidence>
<keyword evidence="11 17" id="KW-1133">Transmembrane helix</keyword>
<dbReference type="Gene3D" id="3.30.565.10">
    <property type="entry name" value="Histidine kinase-like ATPase, C-terminal domain"/>
    <property type="match status" value="1"/>
</dbReference>
<dbReference type="PANTHER" id="PTHR45339">
    <property type="entry name" value="HYBRID SIGNAL TRANSDUCTION HISTIDINE KINASE J"/>
    <property type="match status" value="1"/>
</dbReference>
<keyword evidence="4" id="KW-1003">Cell membrane</keyword>
<dbReference type="PRINTS" id="PR00344">
    <property type="entry name" value="BCTRLSENSOR"/>
</dbReference>
<feature type="domain" description="PAC" evidence="21">
    <location>
        <begin position="437"/>
        <end position="488"/>
    </location>
</feature>
<dbReference type="InterPro" id="IPR003594">
    <property type="entry name" value="HATPase_dom"/>
</dbReference>
<evidence type="ECO:0000256" key="9">
    <source>
        <dbReference type="ARBA" id="ARBA00022777"/>
    </source>
</evidence>
<dbReference type="CDD" id="cd00130">
    <property type="entry name" value="PAS"/>
    <property type="match status" value="2"/>
</dbReference>
<dbReference type="SUPFAM" id="SSF52172">
    <property type="entry name" value="CheY-like"/>
    <property type="match status" value="2"/>
</dbReference>
<protein>
    <recommendedName>
        <fullName evidence="15">Sensory/regulatory protein RpfC</fullName>
        <ecNumber evidence="3">2.7.13.3</ecNumber>
    </recommendedName>
</protein>
<keyword evidence="5 16" id="KW-0597">Phosphoprotein</keyword>
<dbReference type="OrthoDB" id="9176708at2"/>
<dbReference type="PROSITE" id="PS50113">
    <property type="entry name" value="PAC"/>
    <property type="match status" value="1"/>
</dbReference>
<dbReference type="SUPFAM" id="SSF55874">
    <property type="entry name" value="ATPase domain of HSP90 chaperone/DNA topoisomerase II/histidine kinase"/>
    <property type="match status" value="1"/>
</dbReference>
<dbReference type="CDD" id="cd00156">
    <property type="entry name" value="REC"/>
    <property type="match status" value="1"/>
</dbReference>
<reference evidence="23" key="1">
    <citation type="submission" date="2016-10" db="EMBL/GenBank/DDBJ databases">
        <authorList>
            <person name="Varghese N."/>
            <person name="Submissions S."/>
        </authorList>
    </citation>
    <scope>NUCLEOTIDE SEQUENCE [LARGE SCALE GENOMIC DNA]</scope>
    <source>
        <strain evidence="23">DSM 5918</strain>
    </source>
</reference>
<dbReference type="FunFam" id="1.10.287.130:FF:000002">
    <property type="entry name" value="Two-component osmosensing histidine kinase"/>
    <property type="match status" value="1"/>
</dbReference>
<keyword evidence="13 17" id="KW-0472">Membrane</keyword>
<evidence type="ECO:0000256" key="6">
    <source>
        <dbReference type="ARBA" id="ARBA00022679"/>
    </source>
</evidence>
<dbReference type="EC" id="2.7.13.3" evidence="3"/>
<gene>
    <name evidence="22" type="ORF">SAMN04488082_104201</name>
</gene>
<evidence type="ECO:0000256" key="7">
    <source>
        <dbReference type="ARBA" id="ARBA00022692"/>
    </source>
</evidence>
<evidence type="ECO:0000256" key="2">
    <source>
        <dbReference type="ARBA" id="ARBA00004651"/>
    </source>
</evidence>
<dbReference type="GO" id="GO:0000155">
    <property type="term" value="F:phosphorelay sensor kinase activity"/>
    <property type="evidence" value="ECO:0007669"/>
    <property type="project" value="InterPro"/>
</dbReference>
<evidence type="ECO:0000259" key="20">
    <source>
        <dbReference type="PROSITE" id="PS50112"/>
    </source>
</evidence>
<dbReference type="InterPro" id="IPR004358">
    <property type="entry name" value="Sig_transdc_His_kin-like_C"/>
</dbReference>
<comment type="catalytic activity">
    <reaction evidence="1">
        <text>ATP + protein L-histidine = ADP + protein N-phospho-L-histidine.</text>
        <dbReference type="EC" id="2.7.13.3"/>
    </reaction>
</comment>
<dbReference type="EMBL" id="FORX01000004">
    <property type="protein sequence ID" value="SFJ59356.1"/>
    <property type="molecule type" value="Genomic_DNA"/>
</dbReference>
<evidence type="ECO:0000256" key="5">
    <source>
        <dbReference type="ARBA" id="ARBA00022553"/>
    </source>
</evidence>
<dbReference type="InterPro" id="IPR005467">
    <property type="entry name" value="His_kinase_dom"/>
</dbReference>
<dbReference type="SUPFAM" id="SSF55785">
    <property type="entry name" value="PYP-like sensor domain (PAS domain)"/>
    <property type="match status" value="2"/>
</dbReference>
<dbReference type="SMART" id="SM00091">
    <property type="entry name" value="PAS"/>
    <property type="match status" value="2"/>
</dbReference>
<dbReference type="Pfam" id="PF14827">
    <property type="entry name" value="dCache_3"/>
    <property type="match status" value="1"/>
</dbReference>
<dbReference type="GO" id="GO:0005524">
    <property type="term" value="F:ATP binding"/>
    <property type="evidence" value="ECO:0007669"/>
    <property type="project" value="UniProtKB-KW"/>
</dbReference>
<evidence type="ECO:0000256" key="11">
    <source>
        <dbReference type="ARBA" id="ARBA00022989"/>
    </source>
</evidence>
<dbReference type="InterPro" id="IPR003661">
    <property type="entry name" value="HisK_dim/P_dom"/>
</dbReference>
<dbReference type="InterPro" id="IPR011006">
    <property type="entry name" value="CheY-like_superfamily"/>
</dbReference>
<sequence>MATIRESVRESINERHLLVVLTLVIGLGACFFLYTDFVQKERAHFSEKKSVLETAFKASVQMYRLAMEGFYDTSLNTGEVLELMREASGAQENEKALARGRLYRKLFPLFKAMQRQNLRQLHFHLADGTSFLRFNMSEHYGDQLLGTRPLVKYASESKKPAQGFEIGHTATGFRYIFPLGDGDRHLGSVETLITTKALRDALAGIDPSRESSFILSGELNNSMLFSEQKWLYSPSTLNPDFLVEDANAFLPTSPPPLSPQALSINKALAGDPGLDAAMEKGLPFATSVNVDGHDFDVILLPLKDILERTTGYLVSYSRDRTVAEYRREFHASMFLVAGILALLFVLISRLRERSLALEAERGNLRAMNDALAEGVYVTNPEGVITRINPAGCQILGYSEEELLGQVGHDIFHCHEGNTYLAQAECLFLRALSRGESFDAEECFLGKDGKLLQVEVASRPIFSKGVFASTVTAFHDITERKRTEMALQESEFLQRSLMEHLPVGLIIIDAKTRIIEKVNPAAALLFGASEPEIVGKRCHRFLCPASESCCPIVDLGRNMDNSDRMMIRSDGTAIPVLKTVTRISVGGTDKLLECLVDIRGRKAAEESMWMLNRQLEQTIARAEKLASEADVANQAKSSFLAIMSHEIRTPMNAILGMVHLALGTDLSIRQRDYLTKVERSAKALLGILNDILDFSRVEAGKIALENVEFDLAEVLDNLAAVVGVRVQEGPEFVIMVDGNLPRVLIGDPLRLGQILINLAGNAAKFTHEGEIRVSVSLEDTTPGQSARLGFEVMDTGIGMTSEQIKSLFSPFSQGDASTTRRYGGSGLGLSICKHLVALMGGELSVSSQPAKGSTFAFTADFLLSSTAPSTAPSTGDFSEILEEARQWRMLVIDDLDSSRQVILDALRGMGLDAVGVASAALGLDVLENDRDGAPWLVLVDWKLPDMSGFDFFERMARLPGLDPAPRAILLCPFGQGTLIKSAPEHGFAAVVTKPVSRTSLANGVSEALGVDLQLGHYCPVSLAGESRALYDGGRILLAEDNELNQQVAKGILEQAGLTVVLASNGREALKMAEEGEFDLIFMDIQMPLMDGFEAARRIKSIARLVGLPIVAMTAHVLPEEQQRIREGGMDDHVFKPIDPDEVYRVLNRWLQPRACRVALPVQMQEGQDVPALRDIDTCGGVRRFLGDKDAYFKTLLQVRREYSQAMSVLRAQIEGGAFKEARMYVHTMLGMCGNLGATRVVTAAADLERALDAGNLHELDALYVQMRVSFDAMLSEIGRIGDFTARDQQLPVLDDRDLAVLLEELLPGLRSRTPMNCQAVADKLCNAIPSRNFQGDVARVCALMDQYNYAPALALVENMLERMHRGR</sequence>
<dbReference type="InterPro" id="IPR000014">
    <property type="entry name" value="PAS"/>
</dbReference>
<dbReference type="SUPFAM" id="SSF47384">
    <property type="entry name" value="Homodimeric domain of signal transducing histidine kinase"/>
    <property type="match status" value="1"/>
</dbReference>
<dbReference type="InterPro" id="IPR036890">
    <property type="entry name" value="HATPase_C_sf"/>
</dbReference>
<name>A0A1I3SPM5_9BACT</name>
<feature type="modified residue" description="4-aspartylphosphate" evidence="16">
    <location>
        <position position="1082"/>
    </location>
</feature>
<feature type="modified residue" description="4-aspartylphosphate" evidence="16">
    <location>
        <position position="939"/>
    </location>
</feature>
<dbReference type="RefSeq" id="WP_092373305.1">
    <property type="nucleotide sequence ID" value="NZ_FORX01000004.1"/>
</dbReference>
<evidence type="ECO:0000256" key="16">
    <source>
        <dbReference type="PROSITE-ProRule" id="PRU00169"/>
    </source>
</evidence>
<dbReference type="Pfam" id="PF01627">
    <property type="entry name" value="Hpt"/>
    <property type="match status" value="1"/>
</dbReference>
<dbReference type="Pfam" id="PF00072">
    <property type="entry name" value="Response_reg"/>
    <property type="match status" value="2"/>
</dbReference>
<feature type="domain" description="PAS" evidence="20">
    <location>
        <begin position="360"/>
        <end position="412"/>
    </location>
</feature>
<evidence type="ECO:0000256" key="1">
    <source>
        <dbReference type="ARBA" id="ARBA00000085"/>
    </source>
</evidence>
<keyword evidence="8" id="KW-0547">Nucleotide-binding</keyword>
<evidence type="ECO:0000256" key="14">
    <source>
        <dbReference type="ARBA" id="ARBA00064003"/>
    </source>
</evidence>
<dbReference type="Gene3D" id="3.30.450.20">
    <property type="entry name" value="PAS domain"/>
    <property type="match status" value="2"/>
</dbReference>
<dbReference type="FunFam" id="3.30.565.10:FF:000010">
    <property type="entry name" value="Sensor histidine kinase RcsC"/>
    <property type="match status" value="1"/>
</dbReference>
<evidence type="ECO:0000256" key="13">
    <source>
        <dbReference type="ARBA" id="ARBA00023136"/>
    </source>
</evidence>
<dbReference type="PROSITE" id="PS50112">
    <property type="entry name" value="PAS"/>
    <property type="match status" value="2"/>
</dbReference>
<dbReference type="InterPro" id="IPR036097">
    <property type="entry name" value="HisK_dim/P_sf"/>
</dbReference>
<dbReference type="Pfam" id="PF00512">
    <property type="entry name" value="HisKA"/>
    <property type="match status" value="1"/>
</dbReference>
<dbReference type="InterPro" id="IPR008207">
    <property type="entry name" value="Sig_transdc_His_kin_Hpt_dom"/>
</dbReference>
<feature type="domain" description="Histidine kinase" evidence="18">
    <location>
        <begin position="641"/>
        <end position="862"/>
    </location>
</feature>
<dbReference type="InterPro" id="IPR001789">
    <property type="entry name" value="Sig_transdc_resp-reg_receiver"/>
</dbReference>
<feature type="domain" description="Response regulatory" evidence="19">
    <location>
        <begin position="1033"/>
        <end position="1149"/>
    </location>
</feature>
<dbReference type="InterPro" id="IPR000700">
    <property type="entry name" value="PAS-assoc_C"/>
</dbReference>
<dbReference type="Gene3D" id="1.20.120.160">
    <property type="entry name" value="HPT domain"/>
    <property type="match status" value="1"/>
</dbReference>
<evidence type="ECO:0000256" key="15">
    <source>
        <dbReference type="ARBA" id="ARBA00068150"/>
    </source>
</evidence>
<evidence type="ECO:0000313" key="23">
    <source>
        <dbReference type="Proteomes" id="UP000198635"/>
    </source>
</evidence>
<dbReference type="PROSITE" id="PS50110">
    <property type="entry name" value="RESPONSE_REGULATORY"/>
    <property type="match status" value="2"/>
</dbReference>
<dbReference type="InterPro" id="IPR036641">
    <property type="entry name" value="HPT_dom_sf"/>
</dbReference>
<evidence type="ECO:0000256" key="12">
    <source>
        <dbReference type="ARBA" id="ARBA00023012"/>
    </source>
</evidence>
<dbReference type="Pfam" id="PF13426">
    <property type="entry name" value="PAS_9"/>
    <property type="match status" value="2"/>
</dbReference>
<dbReference type="CDD" id="cd17546">
    <property type="entry name" value="REC_hyHK_CKI1_RcsC-like"/>
    <property type="match status" value="1"/>
</dbReference>
<keyword evidence="9" id="KW-0418">Kinase</keyword>
<evidence type="ECO:0000256" key="10">
    <source>
        <dbReference type="ARBA" id="ARBA00022840"/>
    </source>
</evidence>
<dbReference type="NCBIfam" id="TIGR00229">
    <property type="entry name" value="sensory_box"/>
    <property type="match status" value="2"/>
</dbReference>
<evidence type="ECO:0000256" key="4">
    <source>
        <dbReference type="ARBA" id="ARBA00022475"/>
    </source>
</evidence>
<dbReference type="Proteomes" id="UP000198635">
    <property type="component" value="Unassembled WGS sequence"/>
</dbReference>
<dbReference type="STRING" id="52560.SAMN04488082_104201"/>
<evidence type="ECO:0000259" key="19">
    <source>
        <dbReference type="PROSITE" id="PS50110"/>
    </source>
</evidence>
<dbReference type="PROSITE" id="PS51257">
    <property type="entry name" value="PROKAR_LIPOPROTEIN"/>
    <property type="match status" value="1"/>
</dbReference>
<dbReference type="SUPFAM" id="SSF47226">
    <property type="entry name" value="Histidine-containing phosphotransfer domain, HPT domain"/>
    <property type="match status" value="1"/>
</dbReference>
<comment type="subunit">
    <text evidence="14">At low DSF concentrations, interacts with RpfF.</text>
</comment>
<feature type="domain" description="Response regulatory" evidence="19">
    <location>
        <begin position="887"/>
        <end position="1007"/>
    </location>
</feature>
<organism evidence="22 23">
    <name type="scientific">Desulfomicrobium apsheronum</name>
    <dbReference type="NCBI Taxonomy" id="52560"/>
    <lineage>
        <taxon>Bacteria</taxon>
        <taxon>Pseudomonadati</taxon>
        <taxon>Thermodesulfobacteriota</taxon>
        <taxon>Desulfovibrionia</taxon>
        <taxon>Desulfovibrionales</taxon>
        <taxon>Desulfomicrobiaceae</taxon>
        <taxon>Desulfomicrobium</taxon>
    </lineage>
</organism>
<dbReference type="CDD" id="cd16922">
    <property type="entry name" value="HATPase_EvgS-ArcB-TorS-like"/>
    <property type="match status" value="1"/>
</dbReference>
<dbReference type="Gene3D" id="1.10.287.130">
    <property type="match status" value="1"/>
</dbReference>
<evidence type="ECO:0000256" key="3">
    <source>
        <dbReference type="ARBA" id="ARBA00012438"/>
    </source>
</evidence>
<keyword evidence="23" id="KW-1185">Reference proteome</keyword>
<dbReference type="InterPro" id="IPR029150">
    <property type="entry name" value="dCache_3"/>
</dbReference>
<evidence type="ECO:0000256" key="8">
    <source>
        <dbReference type="ARBA" id="ARBA00022741"/>
    </source>
</evidence>
<dbReference type="GO" id="GO:0005886">
    <property type="term" value="C:plasma membrane"/>
    <property type="evidence" value="ECO:0007669"/>
    <property type="project" value="UniProtKB-SubCell"/>
</dbReference>
<proteinExistence type="predicted"/>